<accession>A0ABW7I7P1</accession>
<sequence length="105" mass="12252">MVPDTRAHVFETDEIAVALRERAEMLADRIEGLTGWRPKSSADALPERVQEPRAAQLLDEWKAARRTWEARLTQTDRARLSRFQKGEFQDEAEARAAKIWWLGRY</sequence>
<dbReference type="EMBL" id="JBIHMM010000002">
    <property type="protein sequence ID" value="MFH0254212.1"/>
    <property type="molecule type" value="Genomic_DNA"/>
</dbReference>
<protein>
    <submittedName>
        <fullName evidence="1">Uncharacterized protein</fullName>
    </submittedName>
</protein>
<gene>
    <name evidence="1" type="ORF">ACGRVM_09920</name>
</gene>
<proteinExistence type="predicted"/>
<name>A0ABW7I7P1_9RHOB</name>
<keyword evidence="2" id="KW-1185">Reference proteome</keyword>
<evidence type="ECO:0000313" key="1">
    <source>
        <dbReference type="EMBL" id="MFH0254212.1"/>
    </source>
</evidence>
<reference evidence="1 2" key="1">
    <citation type="submission" date="2024-10" db="EMBL/GenBank/DDBJ databases">
        <authorList>
            <person name="Yang X.-N."/>
        </authorList>
    </citation>
    <scope>NUCLEOTIDE SEQUENCE [LARGE SCALE GENOMIC DNA]</scope>
    <source>
        <strain evidence="1 2">CAU 1059</strain>
    </source>
</reference>
<dbReference type="Proteomes" id="UP001607157">
    <property type="component" value="Unassembled WGS sequence"/>
</dbReference>
<evidence type="ECO:0000313" key="2">
    <source>
        <dbReference type="Proteomes" id="UP001607157"/>
    </source>
</evidence>
<dbReference type="RefSeq" id="WP_377170340.1">
    <property type="nucleotide sequence ID" value="NZ_JBHTJC010000002.1"/>
</dbReference>
<organism evidence="1 2">
    <name type="scientific">Roseovarius aquimarinus</name>
    <dbReference type="NCBI Taxonomy" id="1229156"/>
    <lineage>
        <taxon>Bacteria</taxon>
        <taxon>Pseudomonadati</taxon>
        <taxon>Pseudomonadota</taxon>
        <taxon>Alphaproteobacteria</taxon>
        <taxon>Rhodobacterales</taxon>
        <taxon>Roseobacteraceae</taxon>
        <taxon>Roseovarius</taxon>
    </lineage>
</organism>
<comment type="caution">
    <text evidence="1">The sequence shown here is derived from an EMBL/GenBank/DDBJ whole genome shotgun (WGS) entry which is preliminary data.</text>
</comment>